<evidence type="ECO:0000256" key="8">
    <source>
        <dbReference type="SAM" id="Phobius"/>
    </source>
</evidence>
<keyword evidence="11" id="KW-1185">Reference proteome</keyword>
<dbReference type="GO" id="GO:0005886">
    <property type="term" value="C:plasma membrane"/>
    <property type="evidence" value="ECO:0007669"/>
    <property type="project" value="UniProtKB-SubCell"/>
</dbReference>
<dbReference type="InterPro" id="IPR000731">
    <property type="entry name" value="SSD"/>
</dbReference>
<evidence type="ECO:0000256" key="7">
    <source>
        <dbReference type="SAM" id="MobiDB-lite"/>
    </source>
</evidence>
<reference evidence="10 11" key="1">
    <citation type="submission" date="2020-05" db="EMBL/GenBank/DDBJ databases">
        <title>MicrobeNet Type strains.</title>
        <authorList>
            <person name="Nicholson A.C."/>
        </authorList>
    </citation>
    <scope>NUCLEOTIDE SEQUENCE [LARGE SCALE GENOMIC DNA]</scope>
    <source>
        <strain evidence="10 11">JCM 14547</strain>
    </source>
</reference>
<evidence type="ECO:0000256" key="2">
    <source>
        <dbReference type="ARBA" id="ARBA00022475"/>
    </source>
</evidence>
<feature type="transmembrane region" description="Helical" evidence="8">
    <location>
        <begin position="20"/>
        <end position="42"/>
    </location>
</feature>
<dbReference type="RefSeq" id="WP_171202737.1">
    <property type="nucleotide sequence ID" value="NZ_JABEMA010000079.1"/>
</dbReference>
<evidence type="ECO:0000256" key="1">
    <source>
        <dbReference type="ARBA" id="ARBA00004651"/>
    </source>
</evidence>
<feature type="transmembrane region" description="Helical" evidence="8">
    <location>
        <begin position="718"/>
        <end position="741"/>
    </location>
</feature>
<evidence type="ECO:0000313" key="11">
    <source>
        <dbReference type="Proteomes" id="UP000555552"/>
    </source>
</evidence>
<keyword evidence="4 8" id="KW-1133">Transmembrane helix</keyword>
<feature type="transmembrane region" description="Helical" evidence="8">
    <location>
        <begin position="356"/>
        <end position="384"/>
    </location>
</feature>
<feature type="transmembrane region" description="Helical" evidence="8">
    <location>
        <begin position="316"/>
        <end position="335"/>
    </location>
</feature>
<protein>
    <submittedName>
        <fullName evidence="10">MMPL family transporter</fullName>
    </submittedName>
</protein>
<dbReference type="EMBL" id="JABEMA010000079">
    <property type="protein sequence ID" value="NNH22905.1"/>
    <property type="molecule type" value="Genomic_DNA"/>
</dbReference>
<dbReference type="Gene3D" id="1.20.1640.10">
    <property type="entry name" value="Multidrug efflux transporter AcrB transmembrane domain"/>
    <property type="match status" value="2"/>
</dbReference>
<dbReference type="AlphaFoldDB" id="A0A849BNC5"/>
<gene>
    <name evidence="10" type="ORF">HLB09_07325</name>
</gene>
<keyword evidence="2" id="KW-1003">Cell membrane</keyword>
<comment type="subcellular location">
    <subcellularLocation>
        <location evidence="1">Cell membrane</location>
        <topology evidence="1">Multi-pass membrane protein</topology>
    </subcellularLocation>
</comment>
<feature type="region of interest" description="Disordered" evidence="7">
    <location>
        <begin position="800"/>
        <end position="822"/>
    </location>
</feature>
<feature type="coiled-coil region" evidence="6">
    <location>
        <begin position="131"/>
        <end position="185"/>
    </location>
</feature>
<name>A0A849BNC5_9ACTN</name>
<dbReference type="PANTHER" id="PTHR33406">
    <property type="entry name" value="MEMBRANE PROTEIN MJ1562-RELATED"/>
    <property type="match status" value="1"/>
</dbReference>
<dbReference type="InterPro" id="IPR004869">
    <property type="entry name" value="MMPL_dom"/>
</dbReference>
<feature type="transmembrane region" description="Helical" evidence="8">
    <location>
        <begin position="257"/>
        <end position="277"/>
    </location>
</feature>
<evidence type="ECO:0000313" key="10">
    <source>
        <dbReference type="EMBL" id="NNH22905.1"/>
    </source>
</evidence>
<dbReference type="InterPro" id="IPR050545">
    <property type="entry name" value="Mycobact_MmpL"/>
</dbReference>
<keyword evidence="6" id="KW-0175">Coiled coil</keyword>
<evidence type="ECO:0000256" key="5">
    <source>
        <dbReference type="ARBA" id="ARBA00023136"/>
    </source>
</evidence>
<comment type="caution">
    <text evidence="10">The sequence shown here is derived from an EMBL/GenBank/DDBJ whole genome shotgun (WGS) entry which is preliminary data.</text>
</comment>
<sequence length="822" mass="84518">MAHLLHRLGTSAARLRWRVVVAWFAVLALGVGAFLAFGGTLVSTFSIPGTETDRVAAQLAEEVPGASGATGTVVLRTEDGQPFTAEQEAAVATALDDVAGLDGVASTVDPFATQDQIEQQRQQLADGADQLEAGRAELESGQEQLDAAAAQLQAAGVPLSAAPDLEAQQSQLDAGRAELEAQAQQLELGQELADLSSGIRTVSQDGTTALAVVQFTQDQFSLPEAVRTGVVDRLEQADLPGVQVDFSSEIANSTDGILGPGEVIGVVVAGVVLLVMLRGLLPAALPIVTSLTGVGIGVTASLAFSDVVQMASVTPALGVMLGLAVGIDYSLFIINRHRRQLRDGVGVRESIGLANGTAGSAVVFAGSTVLLALLGLNVTGIGFLGTMGTVGAVCVLVAVLMAVTFTPAVLGLLGDRVLGRGGHRHQAAHVDTARPMSTTKAVLGVVLPVVALLVVAVPALSIRLGLPSGAQEAEDTTAYQAYTAAAEAFGPGQNGPLVVTADLPEPVAEDEELATQVEVAQQVAALDDVVAVAPAGVSADRSFFAFQVVPQDGPSSASTEQLVQDLRALQPTVDTLPAGADGEVQVGVAGAASGNIDISDRLAEVLPLYLALVIGLSLVILVVVFRSLLVPVLATAGFALSLFAALGAVTAVYQWGWLADVFGVTTPGPVLNFAPLLLVGILFGLAMDYQLFVVSGMREAYVHGEPARRAVMVGLRSGRPVVVAAAIIMVSVFGGFVFSHLAAVKPIGFGLATGVLFDAFVVRLVLVPAVMHLVGRGAWWLPRWLDRVLPHVDVEGSALEREHPGGGAAQREPREAAAPAAR</sequence>
<feature type="transmembrane region" description="Helical" evidence="8">
    <location>
        <begin position="632"/>
        <end position="653"/>
    </location>
</feature>
<dbReference type="PANTHER" id="PTHR33406:SF13">
    <property type="entry name" value="MEMBRANE PROTEIN YDFJ"/>
    <property type="match status" value="1"/>
</dbReference>
<evidence type="ECO:0000256" key="6">
    <source>
        <dbReference type="SAM" id="Coils"/>
    </source>
</evidence>
<dbReference type="Proteomes" id="UP000555552">
    <property type="component" value="Unassembled WGS sequence"/>
</dbReference>
<evidence type="ECO:0000259" key="9">
    <source>
        <dbReference type="PROSITE" id="PS50156"/>
    </source>
</evidence>
<dbReference type="Pfam" id="PF03176">
    <property type="entry name" value="MMPL"/>
    <property type="match status" value="2"/>
</dbReference>
<feature type="transmembrane region" description="Helical" evidence="8">
    <location>
        <begin position="606"/>
        <end position="625"/>
    </location>
</feature>
<evidence type="ECO:0000256" key="3">
    <source>
        <dbReference type="ARBA" id="ARBA00022692"/>
    </source>
</evidence>
<organism evidence="10 11">
    <name type="scientific">Pseudokineococcus marinus</name>
    <dbReference type="NCBI Taxonomy" id="351215"/>
    <lineage>
        <taxon>Bacteria</taxon>
        <taxon>Bacillati</taxon>
        <taxon>Actinomycetota</taxon>
        <taxon>Actinomycetes</taxon>
        <taxon>Kineosporiales</taxon>
        <taxon>Kineosporiaceae</taxon>
        <taxon>Pseudokineococcus</taxon>
    </lineage>
</organism>
<feature type="domain" description="SSD" evidence="9">
    <location>
        <begin position="287"/>
        <end position="412"/>
    </location>
</feature>
<keyword evidence="5 8" id="KW-0472">Membrane</keyword>
<feature type="transmembrane region" description="Helical" evidence="8">
    <location>
        <begin position="441"/>
        <end position="462"/>
    </location>
</feature>
<evidence type="ECO:0000256" key="4">
    <source>
        <dbReference type="ARBA" id="ARBA00022989"/>
    </source>
</evidence>
<feature type="transmembrane region" description="Helical" evidence="8">
    <location>
        <begin position="673"/>
        <end position="697"/>
    </location>
</feature>
<dbReference type="SUPFAM" id="SSF82866">
    <property type="entry name" value="Multidrug efflux transporter AcrB transmembrane domain"/>
    <property type="match status" value="2"/>
</dbReference>
<dbReference type="PROSITE" id="PS50156">
    <property type="entry name" value="SSD"/>
    <property type="match status" value="1"/>
</dbReference>
<proteinExistence type="predicted"/>
<keyword evidence="3 8" id="KW-0812">Transmembrane</keyword>
<feature type="transmembrane region" description="Helical" evidence="8">
    <location>
        <begin position="284"/>
        <end position="304"/>
    </location>
</feature>
<feature type="transmembrane region" description="Helical" evidence="8">
    <location>
        <begin position="390"/>
        <end position="414"/>
    </location>
</feature>
<accession>A0A849BNC5</accession>